<dbReference type="EMBL" id="ML210155">
    <property type="protein sequence ID" value="TFK28549.1"/>
    <property type="molecule type" value="Genomic_DNA"/>
</dbReference>
<keyword evidence="4" id="KW-1185">Reference proteome</keyword>
<keyword evidence="2" id="KW-1133">Transmembrane helix</keyword>
<evidence type="ECO:0000256" key="2">
    <source>
        <dbReference type="SAM" id="Phobius"/>
    </source>
</evidence>
<accession>A0A5C3L697</accession>
<feature type="transmembrane region" description="Helical" evidence="2">
    <location>
        <begin position="87"/>
        <end position="108"/>
    </location>
</feature>
<dbReference type="AlphaFoldDB" id="A0A5C3L697"/>
<organism evidence="3 4">
    <name type="scientific">Coprinopsis marcescibilis</name>
    <name type="common">Agaric fungus</name>
    <name type="synonym">Psathyrella marcescibilis</name>
    <dbReference type="NCBI Taxonomy" id="230819"/>
    <lineage>
        <taxon>Eukaryota</taxon>
        <taxon>Fungi</taxon>
        <taxon>Dikarya</taxon>
        <taxon>Basidiomycota</taxon>
        <taxon>Agaricomycotina</taxon>
        <taxon>Agaricomycetes</taxon>
        <taxon>Agaricomycetidae</taxon>
        <taxon>Agaricales</taxon>
        <taxon>Agaricineae</taxon>
        <taxon>Psathyrellaceae</taxon>
        <taxon>Coprinopsis</taxon>
    </lineage>
</organism>
<name>A0A5C3L697_COPMA</name>
<keyword evidence="2" id="KW-0812">Transmembrane</keyword>
<evidence type="ECO:0000313" key="3">
    <source>
        <dbReference type="EMBL" id="TFK28549.1"/>
    </source>
</evidence>
<sequence length="109" mass="12219">MAPKRKPARGPQRRPPHVESFAGSRDFSISNSEFVQARNVYNLHIQLNIHVLQAERSYLVRNIFSVCDSTVMGSTAPIELTFIFSHLWYSMLQNIAVAVIAAASTAILF</sequence>
<proteinExistence type="predicted"/>
<gene>
    <name evidence="3" type="ORF">FA15DRAFT_665258</name>
</gene>
<keyword evidence="2" id="KW-0472">Membrane</keyword>
<protein>
    <submittedName>
        <fullName evidence="3">Uncharacterized protein</fullName>
    </submittedName>
</protein>
<evidence type="ECO:0000313" key="4">
    <source>
        <dbReference type="Proteomes" id="UP000307440"/>
    </source>
</evidence>
<feature type="compositionally biased region" description="Basic residues" evidence="1">
    <location>
        <begin position="1"/>
        <end position="15"/>
    </location>
</feature>
<dbReference type="Proteomes" id="UP000307440">
    <property type="component" value="Unassembled WGS sequence"/>
</dbReference>
<evidence type="ECO:0000256" key="1">
    <source>
        <dbReference type="SAM" id="MobiDB-lite"/>
    </source>
</evidence>
<feature type="region of interest" description="Disordered" evidence="1">
    <location>
        <begin position="1"/>
        <end position="23"/>
    </location>
</feature>
<reference evidence="3 4" key="1">
    <citation type="journal article" date="2019" name="Nat. Ecol. Evol.">
        <title>Megaphylogeny resolves global patterns of mushroom evolution.</title>
        <authorList>
            <person name="Varga T."/>
            <person name="Krizsan K."/>
            <person name="Foldi C."/>
            <person name="Dima B."/>
            <person name="Sanchez-Garcia M."/>
            <person name="Sanchez-Ramirez S."/>
            <person name="Szollosi G.J."/>
            <person name="Szarkandi J.G."/>
            <person name="Papp V."/>
            <person name="Albert L."/>
            <person name="Andreopoulos W."/>
            <person name="Angelini C."/>
            <person name="Antonin V."/>
            <person name="Barry K.W."/>
            <person name="Bougher N.L."/>
            <person name="Buchanan P."/>
            <person name="Buyck B."/>
            <person name="Bense V."/>
            <person name="Catcheside P."/>
            <person name="Chovatia M."/>
            <person name="Cooper J."/>
            <person name="Damon W."/>
            <person name="Desjardin D."/>
            <person name="Finy P."/>
            <person name="Geml J."/>
            <person name="Haridas S."/>
            <person name="Hughes K."/>
            <person name="Justo A."/>
            <person name="Karasinski D."/>
            <person name="Kautmanova I."/>
            <person name="Kiss B."/>
            <person name="Kocsube S."/>
            <person name="Kotiranta H."/>
            <person name="LaButti K.M."/>
            <person name="Lechner B.E."/>
            <person name="Liimatainen K."/>
            <person name="Lipzen A."/>
            <person name="Lukacs Z."/>
            <person name="Mihaltcheva S."/>
            <person name="Morgado L.N."/>
            <person name="Niskanen T."/>
            <person name="Noordeloos M.E."/>
            <person name="Ohm R.A."/>
            <person name="Ortiz-Santana B."/>
            <person name="Ovrebo C."/>
            <person name="Racz N."/>
            <person name="Riley R."/>
            <person name="Savchenko A."/>
            <person name="Shiryaev A."/>
            <person name="Soop K."/>
            <person name="Spirin V."/>
            <person name="Szebenyi C."/>
            <person name="Tomsovsky M."/>
            <person name="Tulloss R.E."/>
            <person name="Uehling J."/>
            <person name="Grigoriev I.V."/>
            <person name="Vagvolgyi C."/>
            <person name="Papp T."/>
            <person name="Martin F.M."/>
            <person name="Miettinen O."/>
            <person name="Hibbett D.S."/>
            <person name="Nagy L.G."/>
        </authorList>
    </citation>
    <scope>NUCLEOTIDE SEQUENCE [LARGE SCALE GENOMIC DNA]</scope>
    <source>
        <strain evidence="3 4">CBS 121175</strain>
    </source>
</reference>